<dbReference type="Proteomes" id="UP000218209">
    <property type="component" value="Unassembled WGS sequence"/>
</dbReference>
<organism evidence="2 3">
    <name type="scientific">Porphyra umbilicalis</name>
    <name type="common">Purple laver</name>
    <name type="synonym">Red alga</name>
    <dbReference type="NCBI Taxonomy" id="2786"/>
    <lineage>
        <taxon>Eukaryota</taxon>
        <taxon>Rhodophyta</taxon>
        <taxon>Bangiophyceae</taxon>
        <taxon>Bangiales</taxon>
        <taxon>Bangiaceae</taxon>
        <taxon>Porphyra</taxon>
    </lineage>
</organism>
<keyword evidence="3" id="KW-1185">Reference proteome</keyword>
<evidence type="ECO:0000313" key="2">
    <source>
        <dbReference type="EMBL" id="OSX78524.1"/>
    </source>
</evidence>
<dbReference type="AlphaFoldDB" id="A0A1X6PCG3"/>
<reference evidence="2 3" key="1">
    <citation type="submission" date="2017-03" db="EMBL/GenBank/DDBJ databases">
        <title>WGS assembly of Porphyra umbilicalis.</title>
        <authorList>
            <person name="Brawley S.H."/>
            <person name="Blouin N.A."/>
            <person name="Ficko-Blean E."/>
            <person name="Wheeler G.L."/>
            <person name="Lohr M."/>
            <person name="Goodson H.V."/>
            <person name="Jenkins J.W."/>
            <person name="Blaby-Haas C.E."/>
            <person name="Helliwell K.E."/>
            <person name="Chan C."/>
            <person name="Marriage T."/>
            <person name="Bhattacharya D."/>
            <person name="Klein A.S."/>
            <person name="Badis Y."/>
            <person name="Brodie J."/>
            <person name="Cao Y."/>
            <person name="Collen J."/>
            <person name="Dittami S.M."/>
            <person name="Gachon C.M."/>
            <person name="Green B.R."/>
            <person name="Karpowicz S."/>
            <person name="Kim J.W."/>
            <person name="Kudahl U."/>
            <person name="Lin S."/>
            <person name="Michel G."/>
            <person name="Mittag M."/>
            <person name="Olson B.J."/>
            <person name="Pangilinan J."/>
            <person name="Peng Y."/>
            <person name="Qiu H."/>
            <person name="Shu S."/>
            <person name="Singer J.T."/>
            <person name="Smith A.G."/>
            <person name="Sprecher B.N."/>
            <person name="Wagner V."/>
            <person name="Wang W."/>
            <person name="Wang Z.-Y."/>
            <person name="Yan J."/>
            <person name="Yarish C."/>
            <person name="Zoeuner-Riek S."/>
            <person name="Zhuang Y."/>
            <person name="Zou Y."/>
            <person name="Lindquist E.A."/>
            <person name="Grimwood J."/>
            <person name="Barry K."/>
            <person name="Rokhsar D.S."/>
            <person name="Schmutz J."/>
            <person name="Stiller J.W."/>
            <person name="Grossman A.R."/>
            <person name="Prochnik S.E."/>
        </authorList>
    </citation>
    <scope>NUCLEOTIDE SEQUENCE [LARGE SCALE GENOMIC DNA]</scope>
    <source>
        <strain evidence="2">4086291</strain>
    </source>
</reference>
<gene>
    <name evidence="2" type="ORF">BU14_0107s0032</name>
</gene>
<protein>
    <submittedName>
        <fullName evidence="2">Uncharacterized protein</fullName>
    </submittedName>
</protein>
<accession>A0A1X6PCG3</accession>
<name>A0A1X6PCG3_PORUM</name>
<feature type="region of interest" description="Disordered" evidence="1">
    <location>
        <begin position="1"/>
        <end position="74"/>
    </location>
</feature>
<evidence type="ECO:0000313" key="3">
    <source>
        <dbReference type="Proteomes" id="UP000218209"/>
    </source>
</evidence>
<dbReference type="EMBL" id="KV918811">
    <property type="protein sequence ID" value="OSX78524.1"/>
    <property type="molecule type" value="Genomic_DNA"/>
</dbReference>
<evidence type="ECO:0000256" key="1">
    <source>
        <dbReference type="SAM" id="MobiDB-lite"/>
    </source>
</evidence>
<sequence length="74" mass="7745">MHSRRPFVRHPPPSSLLSAHPPSPAPDPPLRGKQVVHGPLARPPPAQRRPSPALSPTSRAPGGTSCAGVPPLFN</sequence>
<proteinExistence type="predicted"/>